<keyword evidence="2" id="KW-1185">Reference proteome</keyword>
<feature type="non-terminal residue" evidence="1">
    <location>
        <position position="59"/>
    </location>
</feature>
<organism evidence="1 2">
    <name type="scientific">Halocaridina rubra</name>
    <name type="common">Hawaiian red shrimp</name>
    <dbReference type="NCBI Taxonomy" id="373956"/>
    <lineage>
        <taxon>Eukaryota</taxon>
        <taxon>Metazoa</taxon>
        <taxon>Ecdysozoa</taxon>
        <taxon>Arthropoda</taxon>
        <taxon>Crustacea</taxon>
        <taxon>Multicrustacea</taxon>
        <taxon>Malacostraca</taxon>
        <taxon>Eumalacostraca</taxon>
        <taxon>Eucarida</taxon>
        <taxon>Decapoda</taxon>
        <taxon>Pleocyemata</taxon>
        <taxon>Caridea</taxon>
        <taxon>Atyoidea</taxon>
        <taxon>Atyidae</taxon>
        <taxon>Halocaridina</taxon>
    </lineage>
</organism>
<gene>
    <name evidence="1" type="ORF">SK128_021929</name>
</gene>
<feature type="non-terminal residue" evidence="1">
    <location>
        <position position="1"/>
    </location>
</feature>
<protein>
    <submittedName>
        <fullName evidence="1">Uncharacterized protein</fullName>
    </submittedName>
</protein>
<name>A0AAN8XK79_HALRR</name>
<dbReference type="Proteomes" id="UP001381693">
    <property type="component" value="Unassembled WGS sequence"/>
</dbReference>
<sequence>FPRCRLESKDILHLLTELIANKVDALQVCLPMDPPEDSDMERRLEDMAEKDLCGCSEIQ</sequence>
<dbReference type="EMBL" id="JAXCGZ010006145">
    <property type="protein sequence ID" value="KAK7080075.1"/>
    <property type="molecule type" value="Genomic_DNA"/>
</dbReference>
<reference evidence="1 2" key="1">
    <citation type="submission" date="2023-11" db="EMBL/GenBank/DDBJ databases">
        <title>Halocaridina rubra genome assembly.</title>
        <authorList>
            <person name="Smith C."/>
        </authorList>
    </citation>
    <scope>NUCLEOTIDE SEQUENCE [LARGE SCALE GENOMIC DNA]</scope>
    <source>
        <strain evidence="1">EP-1</strain>
        <tissue evidence="1">Whole</tissue>
    </source>
</reference>
<proteinExistence type="predicted"/>
<accession>A0AAN8XK79</accession>
<dbReference type="AlphaFoldDB" id="A0AAN8XK79"/>
<comment type="caution">
    <text evidence="1">The sequence shown here is derived from an EMBL/GenBank/DDBJ whole genome shotgun (WGS) entry which is preliminary data.</text>
</comment>
<evidence type="ECO:0000313" key="2">
    <source>
        <dbReference type="Proteomes" id="UP001381693"/>
    </source>
</evidence>
<evidence type="ECO:0000313" key="1">
    <source>
        <dbReference type="EMBL" id="KAK7080075.1"/>
    </source>
</evidence>